<evidence type="ECO:0000313" key="3">
    <source>
        <dbReference type="Proteomes" id="UP000683000"/>
    </source>
</evidence>
<dbReference type="EMBL" id="JAGFBS010000097">
    <property type="protein sequence ID" value="KAG6369233.1"/>
    <property type="molecule type" value="Genomic_DNA"/>
</dbReference>
<feature type="compositionally biased region" description="Polar residues" evidence="1">
    <location>
        <begin position="151"/>
        <end position="163"/>
    </location>
</feature>
<dbReference type="Proteomes" id="UP000683000">
    <property type="component" value="Unassembled WGS sequence"/>
</dbReference>
<protein>
    <submittedName>
        <fullName evidence="2">Uncharacterized protein</fullName>
    </submittedName>
</protein>
<evidence type="ECO:0000313" key="2">
    <source>
        <dbReference type="EMBL" id="KAG6369233.1"/>
    </source>
</evidence>
<feature type="region of interest" description="Disordered" evidence="1">
    <location>
        <begin position="32"/>
        <end position="191"/>
    </location>
</feature>
<proteinExistence type="predicted"/>
<organism evidence="2 3">
    <name type="scientific">Boletus reticuloceps</name>
    <dbReference type="NCBI Taxonomy" id="495285"/>
    <lineage>
        <taxon>Eukaryota</taxon>
        <taxon>Fungi</taxon>
        <taxon>Dikarya</taxon>
        <taxon>Basidiomycota</taxon>
        <taxon>Agaricomycotina</taxon>
        <taxon>Agaricomycetes</taxon>
        <taxon>Agaricomycetidae</taxon>
        <taxon>Boletales</taxon>
        <taxon>Boletineae</taxon>
        <taxon>Boletaceae</taxon>
        <taxon>Boletoideae</taxon>
        <taxon>Boletus</taxon>
    </lineage>
</organism>
<feature type="compositionally biased region" description="Pro residues" evidence="1">
    <location>
        <begin position="122"/>
        <end position="139"/>
    </location>
</feature>
<name>A0A8I3A224_9AGAM</name>
<gene>
    <name evidence="2" type="ORF">JVT61DRAFT_15598</name>
</gene>
<dbReference type="AlphaFoldDB" id="A0A8I3A224"/>
<keyword evidence="3" id="KW-1185">Reference proteome</keyword>
<feature type="compositionally biased region" description="Basic and acidic residues" evidence="1">
    <location>
        <begin position="178"/>
        <end position="191"/>
    </location>
</feature>
<feature type="compositionally biased region" description="Polar residues" evidence="1">
    <location>
        <begin position="40"/>
        <end position="50"/>
    </location>
</feature>
<reference evidence="2" key="1">
    <citation type="submission" date="2021-03" db="EMBL/GenBank/DDBJ databases">
        <title>Evolutionary innovations through gain and loss of genes in the ectomycorrhizal Boletales.</title>
        <authorList>
            <person name="Wu G."/>
            <person name="Miyauchi S."/>
            <person name="Morin E."/>
            <person name="Yang Z.-L."/>
            <person name="Xu J."/>
            <person name="Martin F.M."/>
        </authorList>
    </citation>
    <scope>NUCLEOTIDE SEQUENCE</scope>
    <source>
        <strain evidence="2">BR01</strain>
    </source>
</reference>
<evidence type="ECO:0000256" key="1">
    <source>
        <dbReference type="SAM" id="MobiDB-lite"/>
    </source>
</evidence>
<dbReference type="OrthoDB" id="3647690at2759"/>
<accession>A0A8I3A224</accession>
<comment type="caution">
    <text evidence="2">The sequence shown here is derived from an EMBL/GenBank/DDBJ whole genome shotgun (WGS) entry which is preliminary data.</text>
</comment>
<sequence>MKRACATRKPWPPGWVAKSDCTDDLVEQWRARNKRREAGLSNTGSGSAETANKALPQVKVQSKRKRQSEGLSLQLDEPEDVAVSHITCGNPSKKRKQTTQAQGSSRMKVGPPRGVPKMTPKEVPPTPAPAPHSPTPPSPKKALSAPLQPGKQLQSHVGGSSNPHVRAGIDGAANSDAFAEKQELNNNADKPDLELLRKVEEIKQLQCAISMNANLALKLSMEVMGVVVKNSKG</sequence>